<accession>A0A6P7GEL5</accession>
<organism evidence="1">
    <name type="scientific">Diabrotica virgifera virgifera</name>
    <name type="common">western corn rootworm</name>
    <dbReference type="NCBI Taxonomy" id="50390"/>
    <lineage>
        <taxon>Eukaryota</taxon>
        <taxon>Metazoa</taxon>
        <taxon>Ecdysozoa</taxon>
        <taxon>Arthropoda</taxon>
        <taxon>Hexapoda</taxon>
        <taxon>Insecta</taxon>
        <taxon>Pterygota</taxon>
        <taxon>Neoptera</taxon>
        <taxon>Endopterygota</taxon>
        <taxon>Coleoptera</taxon>
        <taxon>Polyphaga</taxon>
        <taxon>Cucujiformia</taxon>
        <taxon>Chrysomeloidea</taxon>
        <taxon>Chrysomelidae</taxon>
        <taxon>Galerucinae</taxon>
        <taxon>Diabroticina</taxon>
        <taxon>Diabroticites</taxon>
        <taxon>Diabrotica</taxon>
    </lineage>
</organism>
<dbReference type="AlphaFoldDB" id="A0A6P7GEL5"/>
<proteinExistence type="predicted"/>
<gene>
    <name evidence="1" type="primary">LOC114341430</name>
</gene>
<name>A0A6P7GEL5_DIAVI</name>
<evidence type="ECO:0000313" key="1">
    <source>
        <dbReference type="RefSeq" id="XP_028148029.1"/>
    </source>
</evidence>
<sequence length="111" mass="12287">MATVTMSEDQFRQLINTLTVNTNTNSNSGSFSKCTARFNGSRCHTTVEAFITTVNIYKDIEKISDADALTGLPLLLTDTAAVWWQGVKSEVNTWKEAAQLIRRAFSPSKPL</sequence>
<dbReference type="InParanoid" id="A0A6P7GEL5"/>
<reference evidence="1" key="1">
    <citation type="submission" date="2025-08" db="UniProtKB">
        <authorList>
            <consortium name="RefSeq"/>
        </authorList>
    </citation>
    <scope>IDENTIFICATION</scope>
    <source>
        <tissue evidence="1">Whole insect</tissue>
    </source>
</reference>
<dbReference type="RefSeq" id="XP_028148029.1">
    <property type="nucleotide sequence ID" value="XM_028292228.1"/>
</dbReference>
<protein>
    <submittedName>
        <fullName evidence="1">Activity-regulated cytoskeleton associated protein 2-like</fullName>
    </submittedName>
</protein>